<organism evidence="4 5">
    <name type="scientific">Streptosporangium brasiliense</name>
    <dbReference type="NCBI Taxonomy" id="47480"/>
    <lineage>
        <taxon>Bacteria</taxon>
        <taxon>Bacillati</taxon>
        <taxon>Actinomycetota</taxon>
        <taxon>Actinomycetes</taxon>
        <taxon>Streptosporangiales</taxon>
        <taxon>Streptosporangiaceae</taxon>
        <taxon>Streptosporangium</taxon>
    </lineage>
</organism>
<name>A0ABT9RGZ6_9ACTN</name>
<accession>A0ABT9RGZ6</accession>
<dbReference type="RefSeq" id="WP_306871545.1">
    <property type="nucleotide sequence ID" value="NZ_JAUSRB010000002.1"/>
</dbReference>
<feature type="DNA-binding region" description="H-T-H motif" evidence="2">
    <location>
        <begin position="40"/>
        <end position="59"/>
    </location>
</feature>
<evidence type="ECO:0000313" key="5">
    <source>
        <dbReference type="Proteomes" id="UP001230426"/>
    </source>
</evidence>
<dbReference type="InterPro" id="IPR001647">
    <property type="entry name" value="HTH_TetR"/>
</dbReference>
<feature type="domain" description="HTH tetR-type" evidence="3">
    <location>
        <begin position="17"/>
        <end position="77"/>
    </location>
</feature>
<gene>
    <name evidence="4" type="ORF">J2S55_007823</name>
</gene>
<dbReference type="Proteomes" id="UP001230426">
    <property type="component" value="Unassembled WGS sequence"/>
</dbReference>
<evidence type="ECO:0000313" key="4">
    <source>
        <dbReference type="EMBL" id="MDP9868557.1"/>
    </source>
</evidence>
<keyword evidence="1 2" id="KW-0238">DNA-binding</keyword>
<dbReference type="EMBL" id="JAUSRB010000002">
    <property type="protein sequence ID" value="MDP9868557.1"/>
    <property type="molecule type" value="Genomic_DNA"/>
</dbReference>
<dbReference type="SUPFAM" id="SSF46689">
    <property type="entry name" value="Homeodomain-like"/>
    <property type="match status" value="1"/>
</dbReference>
<evidence type="ECO:0000256" key="1">
    <source>
        <dbReference type="ARBA" id="ARBA00023125"/>
    </source>
</evidence>
<evidence type="ECO:0000259" key="3">
    <source>
        <dbReference type="PROSITE" id="PS50977"/>
    </source>
</evidence>
<dbReference type="InterPro" id="IPR009057">
    <property type="entry name" value="Homeodomain-like_sf"/>
</dbReference>
<evidence type="ECO:0000256" key="2">
    <source>
        <dbReference type="PROSITE-ProRule" id="PRU00335"/>
    </source>
</evidence>
<dbReference type="Gene3D" id="1.10.357.10">
    <property type="entry name" value="Tetracycline Repressor, domain 2"/>
    <property type="match status" value="1"/>
</dbReference>
<keyword evidence="5" id="KW-1185">Reference proteome</keyword>
<protein>
    <submittedName>
        <fullName evidence="4">AcrR family transcriptional regulator</fullName>
    </submittedName>
</protein>
<sequence length="192" mass="20897">MATNSGPPAGTVDRRVRRTRQAIQRALIELILDKGYDQVTVSDLIRRADVGRSTFYAHFDSKQAVLLANLDELTFLHAVPSADGPLFAFARPMFEHVHDQRDLVRALLGRRSGRAVMAHGEQVLQAVVRDELLARGVRASTRLDLVVTCVVGAFMAMLAKWVDGEISATAAELEAAFRAAVVPGVRALAAQP</sequence>
<dbReference type="Pfam" id="PF00440">
    <property type="entry name" value="TetR_N"/>
    <property type="match status" value="1"/>
</dbReference>
<dbReference type="PRINTS" id="PR00455">
    <property type="entry name" value="HTHTETR"/>
</dbReference>
<proteinExistence type="predicted"/>
<comment type="caution">
    <text evidence="4">The sequence shown here is derived from an EMBL/GenBank/DDBJ whole genome shotgun (WGS) entry which is preliminary data.</text>
</comment>
<dbReference type="PANTHER" id="PTHR43479:SF7">
    <property type="entry name" value="TETR-FAMILY TRANSCRIPTIONAL REGULATOR"/>
    <property type="match status" value="1"/>
</dbReference>
<reference evidence="4 5" key="1">
    <citation type="submission" date="2023-07" db="EMBL/GenBank/DDBJ databases">
        <title>Sequencing the genomes of 1000 actinobacteria strains.</title>
        <authorList>
            <person name="Klenk H.-P."/>
        </authorList>
    </citation>
    <scope>NUCLEOTIDE SEQUENCE [LARGE SCALE GENOMIC DNA]</scope>
    <source>
        <strain evidence="4 5">DSM 44109</strain>
    </source>
</reference>
<dbReference type="PROSITE" id="PS50977">
    <property type="entry name" value="HTH_TETR_2"/>
    <property type="match status" value="1"/>
</dbReference>
<dbReference type="PANTHER" id="PTHR43479">
    <property type="entry name" value="ACREF/ENVCD OPERON REPRESSOR-RELATED"/>
    <property type="match status" value="1"/>
</dbReference>
<dbReference type="InterPro" id="IPR050624">
    <property type="entry name" value="HTH-type_Tx_Regulator"/>
</dbReference>